<dbReference type="Gene3D" id="3.90.980.10">
    <property type="entry name" value="DNA primase, catalytic core, N-terminal domain"/>
    <property type="match status" value="1"/>
</dbReference>
<keyword evidence="4 12" id="KW-0548">Nucleotidyltransferase</keyword>
<evidence type="ECO:0000256" key="8">
    <source>
        <dbReference type="ARBA" id="ARBA00022833"/>
    </source>
</evidence>
<evidence type="ECO:0000256" key="1">
    <source>
        <dbReference type="ARBA" id="ARBA00022478"/>
    </source>
</evidence>
<dbReference type="HOGENOM" id="CLU_013501_5_4_4"/>
<keyword evidence="6 12" id="KW-0479">Metal-binding</keyword>
<dbReference type="Pfam" id="PF08275">
    <property type="entry name" value="DNAG_N"/>
    <property type="match status" value="1"/>
</dbReference>
<accession>W0PFP3</accession>
<dbReference type="GO" id="GO:0006269">
    <property type="term" value="P:DNA replication, synthesis of primer"/>
    <property type="evidence" value="ECO:0007669"/>
    <property type="project" value="UniProtKB-UniRule"/>
</dbReference>
<dbReference type="Pfam" id="PF10410">
    <property type="entry name" value="DnaB_bind"/>
    <property type="match status" value="1"/>
</dbReference>
<dbReference type="InterPro" id="IPR006171">
    <property type="entry name" value="TOPRIM_dom"/>
</dbReference>
<dbReference type="SMART" id="SM00400">
    <property type="entry name" value="ZnF_CHCC"/>
    <property type="match status" value="1"/>
</dbReference>
<dbReference type="Pfam" id="PF08278">
    <property type="entry name" value="DnaG_DnaB_bind"/>
    <property type="match status" value="1"/>
</dbReference>
<dbReference type="Gene3D" id="3.40.1360.10">
    <property type="match status" value="1"/>
</dbReference>
<dbReference type="STRING" id="1247726.MIM_c18020"/>
<evidence type="ECO:0000256" key="14">
    <source>
        <dbReference type="PIRSR" id="PIRSR002811-1"/>
    </source>
</evidence>
<dbReference type="HAMAP" id="MF_00974">
    <property type="entry name" value="DNA_primase_DnaG"/>
    <property type="match status" value="1"/>
</dbReference>
<evidence type="ECO:0000256" key="16">
    <source>
        <dbReference type="SAM" id="MobiDB-lite"/>
    </source>
</evidence>
<feature type="domain" description="Toprim" evidence="17">
    <location>
        <begin position="256"/>
        <end position="338"/>
    </location>
</feature>
<comment type="catalytic activity">
    <reaction evidence="12">
        <text>ssDNA + n NTP = ssDNA/pppN(pN)n-1 hybrid + (n-1) diphosphate.</text>
        <dbReference type="EC" id="2.7.7.101"/>
    </reaction>
</comment>
<proteinExistence type="inferred from homology"/>
<comment type="cofactor">
    <cofactor evidence="12 13 14">
        <name>Zn(2+)</name>
        <dbReference type="ChEBI" id="CHEBI:29105"/>
    </cofactor>
    <text evidence="12 13 14">Binds 1 zinc ion per monomer.</text>
</comment>
<keyword evidence="15" id="KW-0175">Coiled coil</keyword>
<comment type="domain">
    <text evidence="12">Contains an N-terminal zinc-binding domain, a central core domain that contains the primase activity, and a C-terminal DnaB-binding domain.</text>
</comment>
<evidence type="ECO:0000256" key="9">
    <source>
        <dbReference type="ARBA" id="ARBA00022842"/>
    </source>
</evidence>
<dbReference type="GO" id="GO:0003677">
    <property type="term" value="F:DNA binding"/>
    <property type="evidence" value="ECO:0007669"/>
    <property type="project" value="UniProtKB-KW"/>
</dbReference>
<feature type="compositionally biased region" description="Low complexity" evidence="16">
    <location>
        <begin position="482"/>
        <end position="491"/>
    </location>
</feature>
<dbReference type="InterPro" id="IPR034151">
    <property type="entry name" value="TOPRIM_DnaG_bac"/>
</dbReference>
<dbReference type="PANTHER" id="PTHR30313">
    <property type="entry name" value="DNA PRIMASE"/>
    <property type="match status" value="1"/>
</dbReference>
<evidence type="ECO:0000259" key="17">
    <source>
        <dbReference type="PROSITE" id="PS50880"/>
    </source>
</evidence>
<dbReference type="SMART" id="SM00493">
    <property type="entry name" value="TOPRIM"/>
    <property type="match status" value="1"/>
</dbReference>
<dbReference type="PROSITE" id="PS50880">
    <property type="entry name" value="TOPRIM"/>
    <property type="match status" value="1"/>
</dbReference>
<evidence type="ECO:0000256" key="5">
    <source>
        <dbReference type="ARBA" id="ARBA00022705"/>
    </source>
</evidence>
<evidence type="ECO:0000313" key="19">
    <source>
        <dbReference type="Proteomes" id="UP000019095"/>
    </source>
</evidence>
<evidence type="ECO:0000256" key="12">
    <source>
        <dbReference type="HAMAP-Rule" id="MF_00974"/>
    </source>
</evidence>
<dbReference type="GO" id="GO:1990077">
    <property type="term" value="C:primosome complex"/>
    <property type="evidence" value="ECO:0007669"/>
    <property type="project" value="UniProtKB-KW"/>
</dbReference>
<keyword evidence="10 12" id="KW-0238">DNA-binding</keyword>
<evidence type="ECO:0000256" key="7">
    <source>
        <dbReference type="ARBA" id="ARBA00022771"/>
    </source>
</evidence>
<dbReference type="InterPro" id="IPR013173">
    <property type="entry name" value="DNA_primase_DnaG_DnaB-bd_dom"/>
</dbReference>
<keyword evidence="3 12" id="KW-0808">Transferase</keyword>
<keyword evidence="2 12" id="KW-0639">Primosome</keyword>
<dbReference type="InterPro" id="IPR013264">
    <property type="entry name" value="DNAG_N"/>
</dbReference>
<dbReference type="NCBIfam" id="TIGR01391">
    <property type="entry name" value="dnaG"/>
    <property type="match status" value="1"/>
</dbReference>
<dbReference type="eggNOG" id="COG0358">
    <property type="taxonomic scope" value="Bacteria"/>
</dbReference>
<evidence type="ECO:0000256" key="4">
    <source>
        <dbReference type="ARBA" id="ARBA00022695"/>
    </source>
</evidence>
<feature type="coiled-coil region" evidence="15">
    <location>
        <begin position="107"/>
        <end position="134"/>
    </location>
</feature>
<feature type="zinc finger region" description="CHC2-type" evidence="12 14">
    <location>
        <begin position="37"/>
        <end position="61"/>
    </location>
</feature>
<dbReference type="GO" id="GO:0008270">
    <property type="term" value="F:zinc ion binding"/>
    <property type="evidence" value="ECO:0007669"/>
    <property type="project" value="UniProtKB-UniRule"/>
</dbReference>
<dbReference type="SUPFAM" id="SSF57783">
    <property type="entry name" value="Zinc beta-ribbon"/>
    <property type="match status" value="1"/>
</dbReference>
<evidence type="ECO:0000256" key="2">
    <source>
        <dbReference type="ARBA" id="ARBA00022515"/>
    </source>
</evidence>
<keyword evidence="11 12" id="KW-0804">Transcription</keyword>
<dbReference type="GO" id="GO:0000428">
    <property type="term" value="C:DNA-directed RNA polymerase complex"/>
    <property type="evidence" value="ECO:0007669"/>
    <property type="project" value="UniProtKB-KW"/>
</dbReference>
<dbReference type="KEGG" id="amim:MIM_c18020"/>
<dbReference type="FunFam" id="3.90.580.10:FF:000001">
    <property type="entry name" value="DNA primase"/>
    <property type="match status" value="1"/>
</dbReference>
<keyword evidence="1 12" id="KW-0240">DNA-directed RNA polymerase</keyword>
<comment type="function">
    <text evidence="12 13">RNA polymerase that catalyzes the synthesis of short RNA molecules used as primers for DNA polymerase during DNA replication.</text>
</comment>
<dbReference type="Gene3D" id="1.20.50.20">
    <property type="entry name" value="DnaG, RNA polymerase domain, helical bundle"/>
    <property type="match status" value="1"/>
</dbReference>
<dbReference type="Gene3D" id="3.90.580.10">
    <property type="entry name" value="Zinc finger, CHC2-type domain"/>
    <property type="match status" value="1"/>
</dbReference>
<reference evidence="18 19" key="1">
    <citation type="journal article" date="2014" name="Microbiology">
        <title>Unravelling the complete genome sequence of Advenella mimigardefordensis strain DPN7T and novel insights in the catabolism of the xenobiotic polythioester precursor 3,3'-dithiodipropionate.</title>
        <authorList>
            <person name="Wubbeler J.H."/>
            <person name="Hiessl S."/>
            <person name="Schuldes J."/>
            <person name="Thurmer A."/>
            <person name="Daniel R."/>
            <person name="Steinbuchel A."/>
        </authorList>
    </citation>
    <scope>NUCLEOTIDE SEQUENCE [LARGE SCALE GENOMIC DNA]</scope>
    <source>
        <strain evidence="19">DSM 17166 / LMG 22922 / DPN7</strain>
    </source>
</reference>
<comment type="subunit">
    <text evidence="12">Monomer. Interacts with DnaB.</text>
</comment>
<gene>
    <name evidence="12 18" type="primary">dnaG</name>
    <name evidence="18" type="ORF">MIM_c18020</name>
</gene>
<dbReference type="Pfam" id="PF13155">
    <property type="entry name" value="Toprim_2"/>
    <property type="match status" value="1"/>
</dbReference>
<organism evidence="18 19">
    <name type="scientific">Advenella mimigardefordensis (strain DSM 17166 / LMG 22922 / DPN7)</name>
    <dbReference type="NCBI Taxonomy" id="1247726"/>
    <lineage>
        <taxon>Bacteria</taxon>
        <taxon>Pseudomonadati</taxon>
        <taxon>Pseudomonadota</taxon>
        <taxon>Betaproteobacteria</taxon>
        <taxon>Burkholderiales</taxon>
        <taxon>Alcaligenaceae</taxon>
    </lineage>
</organism>
<dbReference type="InterPro" id="IPR037068">
    <property type="entry name" value="DNA_primase_core_N_sf"/>
</dbReference>
<dbReference type="InterPro" id="IPR006295">
    <property type="entry name" value="DNA_primase_DnaG"/>
</dbReference>
<dbReference type="Proteomes" id="UP000019095">
    <property type="component" value="Chromosome"/>
</dbReference>
<dbReference type="PIRSF" id="PIRSF002811">
    <property type="entry name" value="DnaG"/>
    <property type="match status" value="1"/>
</dbReference>
<evidence type="ECO:0000313" key="18">
    <source>
        <dbReference type="EMBL" id="AHG63883.1"/>
    </source>
</evidence>
<dbReference type="PANTHER" id="PTHR30313:SF2">
    <property type="entry name" value="DNA PRIMASE"/>
    <property type="match status" value="1"/>
</dbReference>
<dbReference type="InterPro" id="IPR036977">
    <property type="entry name" value="DNA_primase_Znf_CHC2"/>
</dbReference>
<dbReference type="GO" id="GO:0003899">
    <property type="term" value="F:DNA-directed RNA polymerase activity"/>
    <property type="evidence" value="ECO:0007669"/>
    <property type="project" value="UniProtKB-UniRule"/>
</dbReference>
<keyword evidence="9" id="KW-0460">Magnesium</keyword>
<keyword evidence="5 12" id="KW-0235">DNA replication</keyword>
<comment type="similarity">
    <text evidence="12 13">Belongs to the DnaG primase family.</text>
</comment>
<dbReference type="SUPFAM" id="SSF56731">
    <property type="entry name" value="DNA primase core"/>
    <property type="match status" value="1"/>
</dbReference>
<dbReference type="Pfam" id="PF01807">
    <property type="entry name" value="Zn_ribbon_DnaG"/>
    <property type="match status" value="1"/>
</dbReference>
<dbReference type="FunFam" id="3.40.1360.10:FF:000002">
    <property type="entry name" value="DNA primase"/>
    <property type="match status" value="1"/>
</dbReference>
<evidence type="ECO:0000256" key="15">
    <source>
        <dbReference type="SAM" id="Coils"/>
    </source>
</evidence>
<dbReference type="InterPro" id="IPR002694">
    <property type="entry name" value="Znf_CHC2"/>
</dbReference>
<evidence type="ECO:0000256" key="11">
    <source>
        <dbReference type="ARBA" id="ARBA00023163"/>
    </source>
</evidence>
<dbReference type="InterPro" id="IPR030846">
    <property type="entry name" value="DnaG_bac"/>
</dbReference>
<feature type="region of interest" description="Disordered" evidence="16">
    <location>
        <begin position="438"/>
        <end position="497"/>
    </location>
</feature>
<dbReference type="PATRIC" id="fig|1247726.3.peg.1984"/>
<evidence type="ECO:0000256" key="6">
    <source>
        <dbReference type="ARBA" id="ARBA00022723"/>
    </source>
</evidence>
<dbReference type="Gene3D" id="1.10.860.10">
    <property type="entry name" value="DNAb Helicase, Chain A"/>
    <property type="match status" value="1"/>
</dbReference>
<dbReference type="InterPro" id="IPR019475">
    <property type="entry name" value="DNA_primase_DnaB-bd"/>
</dbReference>
<dbReference type="RefSeq" id="WP_025372517.1">
    <property type="nucleotide sequence ID" value="NZ_CP003915.1"/>
</dbReference>
<evidence type="ECO:0000256" key="10">
    <source>
        <dbReference type="ARBA" id="ARBA00023125"/>
    </source>
</evidence>
<dbReference type="EC" id="2.7.7.101" evidence="12"/>
<keyword evidence="8 12" id="KW-0862">Zinc</keyword>
<evidence type="ECO:0000256" key="3">
    <source>
        <dbReference type="ARBA" id="ARBA00022679"/>
    </source>
</evidence>
<dbReference type="AlphaFoldDB" id="W0PFP3"/>
<protein>
    <recommendedName>
        <fullName evidence="12 13">DNA primase</fullName>
        <ecNumber evidence="12">2.7.7.101</ecNumber>
    </recommendedName>
</protein>
<keyword evidence="19" id="KW-1185">Reference proteome</keyword>
<dbReference type="InterPro" id="IPR050219">
    <property type="entry name" value="DnaG_primase"/>
</dbReference>
<dbReference type="EMBL" id="CP003915">
    <property type="protein sequence ID" value="AHG63883.1"/>
    <property type="molecule type" value="Genomic_DNA"/>
</dbReference>
<evidence type="ECO:0000256" key="13">
    <source>
        <dbReference type="PIRNR" id="PIRNR002811"/>
    </source>
</evidence>
<keyword evidence="7 12" id="KW-0863">Zinc-finger</keyword>
<sequence>MIPDSFVQDLLARVDVVDVVGKYVQLRKGGANLLGLCPFHNEKSPSFTVSPTKQFYHCFGCGAHGTAITFLMEHTGASFPEAVRSLAANVGMVVPEEQRSPQQQVRAREQKAEINRHQQVLEKAQARYLALLRDSQEAIAYLKQRGITGKTAKLFGLGWSGHDRSGLKQVFDHYDDPLLTEAGLVIESEDGRRYDRFRERIMFPIINAKGNLIGFGGRIIGKGEPKYLNSPETPVFNKGQELYGLWENRQGIRQEGCVLVVEGYMDVVGLAQQGIGFAAATLGTATTPNHIQKLLRTSDRIVFSFDGDGAGRRAAWKALNVCLPFLRDDISLRFLFLPNEHDPDSFVRELGPEAFRKELAQSRVLSTFLLEELASRHNLSEAEGRAACLHEARPLISAIPASGIRTQIENDFAKLVSLTSAELLADLARFEEAAQKRQEWQKSLPESPAKGQGGTQESSPFGAPFGASFDAPFEPEPASFESRQGARFGRAGSRRGGRQVTPLARRLIKLLASNLELVHTITDQQLEVLGFSPQFAYVREFIAFAQTTQATHLAALIQRAEPGSEIANMLTGLTIDSFDEDALPDPAAEWNDALRKIEFERLNRDKENLVAGGLQTAADRERYKAINARIRLLK</sequence>
<dbReference type="InterPro" id="IPR016136">
    <property type="entry name" value="DNA_helicase_N/primase_C"/>
</dbReference>
<dbReference type="SMART" id="SM00766">
    <property type="entry name" value="DnaG_DnaB_bind"/>
    <property type="match status" value="1"/>
</dbReference>
<name>W0PFP3_ADVMD</name>
<dbReference type="OrthoDB" id="9803773at2"/>
<dbReference type="GO" id="GO:0005737">
    <property type="term" value="C:cytoplasm"/>
    <property type="evidence" value="ECO:0007669"/>
    <property type="project" value="TreeGrafter"/>
</dbReference>
<dbReference type="CDD" id="cd03364">
    <property type="entry name" value="TOPRIM_DnaG_primases"/>
    <property type="match status" value="1"/>
</dbReference>